<comment type="caution">
    <text evidence="9">The sequence shown here is derived from an EMBL/GenBank/DDBJ whole genome shotgun (WGS) entry which is preliminary data.</text>
</comment>
<organism evidence="9 10">
    <name type="scientific">Streptacidiphilus cavernicola</name>
    <dbReference type="NCBI Taxonomy" id="3342716"/>
    <lineage>
        <taxon>Bacteria</taxon>
        <taxon>Bacillati</taxon>
        <taxon>Actinomycetota</taxon>
        <taxon>Actinomycetes</taxon>
        <taxon>Kitasatosporales</taxon>
        <taxon>Streptomycetaceae</taxon>
        <taxon>Streptacidiphilus</taxon>
    </lineage>
</organism>
<dbReference type="Pfam" id="PF00528">
    <property type="entry name" value="BPD_transp_1"/>
    <property type="match status" value="1"/>
</dbReference>
<keyword evidence="4 7" id="KW-0812">Transmembrane</keyword>
<evidence type="ECO:0000256" key="1">
    <source>
        <dbReference type="ARBA" id="ARBA00004651"/>
    </source>
</evidence>
<dbReference type="Proteomes" id="UP001592531">
    <property type="component" value="Unassembled WGS sequence"/>
</dbReference>
<feature type="transmembrane region" description="Helical" evidence="7">
    <location>
        <begin position="34"/>
        <end position="54"/>
    </location>
</feature>
<keyword evidence="2 7" id="KW-0813">Transport</keyword>
<dbReference type="InterPro" id="IPR025966">
    <property type="entry name" value="OppC_N"/>
</dbReference>
<dbReference type="SUPFAM" id="SSF161098">
    <property type="entry name" value="MetI-like"/>
    <property type="match status" value="1"/>
</dbReference>
<name>A0ABV6VR73_9ACTN</name>
<evidence type="ECO:0000256" key="7">
    <source>
        <dbReference type="RuleBase" id="RU363032"/>
    </source>
</evidence>
<dbReference type="Gene3D" id="1.10.3720.10">
    <property type="entry name" value="MetI-like"/>
    <property type="match status" value="1"/>
</dbReference>
<evidence type="ECO:0000256" key="4">
    <source>
        <dbReference type="ARBA" id="ARBA00022692"/>
    </source>
</evidence>
<evidence type="ECO:0000313" key="10">
    <source>
        <dbReference type="Proteomes" id="UP001592531"/>
    </source>
</evidence>
<evidence type="ECO:0000256" key="2">
    <source>
        <dbReference type="ARBA" id="ARBA00022448"/>
    </source>
</evidence>
<accession>A0ABV6VR73</accession>
<evidence type="ECO:0000259" key="8">
    <source>
        <dbReference type="PROSITE" id="PS50928"/>
    </source>
</evidence>
<comment type="subcellular location">
    <subcellularLocation>
        <location evidence="1 7">Cell membrane</location>
        <topology evidence="1 7">Multi-pass membrane protein</topology>
    </subcellularLocation>
</comment>
<dbReference type="InterPro" id="IPR000515">
    <property type="entry name" value="MetI-like"/>
</dbReference>
<evidence type="ECO:0000256" key="3">
    <source>
        <dbReference type="ARBA" id="ARBA00022475"/>
    </source>
</evidence>
<feature type="transmembrane region" description="Helical" evidence="7">
    <location>
        <begin position="94"/>
        <end position="119"/>
    </location>
</feature>
<dbReference type="InterPro" id="IPR035906">
    <property type="entry name" value="MetI-like_sf"/>
</dbReference>
<comment type="similarity">
    <text evidence="7">Belongs to the binding-protein-dependent transport system permease family.</text>
</comment>
<reference evidence="9 10" key="1">
    <citation type="submission" date="2024-09" db="EMBL/GenBank/DDBJ databases">
        <authorList>
            <person name="Lee S.D."/>
        </authorList>
    </citation>
    <scope>NUCLEOTIDE SEQUENCE [LARGE SCALE GENOMIC DNA]</scope>
    <source>
        <strain evidence="9 10">N8-3</strain>
    </source>
</reference>
<dbReference type="CDD" id="cd06261">
    <property type="entry name" value="TM_PBP2"/>
    <property type="match status" value="1"/>
</dbReference>
<keyword evidence="6 7" id="KW-0472">Membrane</keyword>
<dbReference type="RefSeq" id="WP_380533285.1">
    <property type="nucleotide sequence ID" value="NZ_JBHFAB010000003.1"/>
</dbReference>
<protein>
    <submittedName>
        <fullName evidence="9">ABC transporter permease</fullName>
    </submittedName>
</protein>
<proteinExistence type="inferred from homology"/>
<feature type="transmembrane region" description="Helical" evidence="7">
    <location>
        <begin position="131"/>
        <end position="153"/>
    </location>
</feature>
<feature type="transmembrane region" description="Helical" evidence="7">
    <location>
        <begin position="265"/>
        <end position="286"/>
    </location>
</feature>
<feature type="domain" description="ABC transmembrane type-1" evidence="8">
    <location>
        <begin position="92"/>
        <end position="286"/>
    </location>
</feature>
<keyword evidence="10" id="KW-1185">Reference proteome</keyword>
<dbReference type="InterPro" id="IPR050366">
    <property type="entry name" value="BP-dependent_transpt_permease"/>
</dbReference>
<dbReference type="EMBL" id="JBHFAB010000003">
    <property type="protein sequence ID" value="MFC1416223.1"/>
    <property type="molecule type" value="Genomic_DNA"/>
</dbReference>
<dbReference type="Pfam" id="PF12911">
    <property type="entry name" value="OppC_N"/>
    <property type="match status" value="1"/>
</dbReference>
<keyword evidence="3" id="KW-1003">Cell membrane</keyword>
<evidence type="ECO:0000313" key="9">
    <source>
        <dbReference type="EMBL" id="MFC1416223.1"/>
    </source>
</evidence>
<dbReference type="PANTHER" id="PTHR43386">
    <property type="entry name" value="OLIGOPEPTIDE TRANSPORT SYSTEM PERMEASE PROTEIN APPC"/>
    <property type="match status" value="1"/>
</dbReference>
<evidence type="ECO:0000256" key="5">
    <source>
        <dbReference type="ARBA" id="ARBA00022989"/>
    </source>
</evidence>
<dbReference type="PANTHER" id="PTHR43386:SF1">
    <property type="entry name" value="D,D-DIPEPTIDE TRANSPORT SYSTEM PERMEASE PROTEIN DDPC-RELATED"/>
    <property type="match status" value="1"/>
</dbReference>
<gene>
    <name evidence="9" type="ORF">ACEZDE_06155</name>
</gene>
<keyword evidence="5 7" id="KW-1133">Transmembrane helix</keyword>
<evidence type="ECO:0000256" key="6">
    <source>
        <dbReference type="ARBA" id="ARBA00023136"/>
    </source>
</evidence>
<feature type="transmembrane region" description="Helical" evidence="7">
    <location>
        <begin position="159"/>
        <end position="175"/>
    </location>
</feature>
<sequence>MTASTLAAAPAAPRPSRTFLASARRVVLRRPGRVIGLAILLFFALMGIVGPYLYPGQLAVDPNAIYAAPSSAHWLGTDFAGSDVLQEVVVGARYVLLTAAFAALITVVIGTGAGLIAGYHRGLTDSALMRATDFVLTIPGFPLLIVLSTIWSFGNPLEMGLVLGITGWGGVSRAVRSQTLSLRERGFLEAARGLGLSNRHIIVKELLPNIAPFVAMNLLLSVIGFIGAEVGLFFLGVVPFSSSNWGVMLNEAVFSGGAINSPDALCYLLAPLVCILLLTLGIVLFLDAVDELFNPRLRERS</sequence>
<dbReference type="PROSITE" id="PS50928">
    <property type="entry name" value="ABC_TM1"/>
    <property type="match status" value="1"/>
</dbReference>